<protein>
    <submittedName>
        <fullName evidence="3">SDR family oxidoreductase</fullName>
    </submittedName>
</protein>
<comment type="similarity">
    <text evidence="1 2">Belongs to the short-chain dehydrogenases/reductases (SDR) family.</text>
</comment>
<dbReference type="InterPro" id="IPR036291">
    <property type="entry name" value="NAD(P)-bd_dom_sf"/>
</dbReference>
<evidence type="ECO:0000256" key="2">
    <source>
        <dbReference type="RuleBase" id="RU000363"/>
    </source>
</evidence>
<dbReference type="InterPro" id="IPR002347">
    <property type="entry name" value="SDR_fam"/>
</dbReference>
<dbReference type="PANTHER" id="PTHR42760:SF50">
    <property type="entry name" value="SHORT-CHAIN DEHYDROGENASE-RELATED"/>
    <property type="match status" value="1"/>
</dbReference>
<dbReference type="Pfam" id="PF00106">
    <property type="entry name" value="adh_short"/>
    <property type="match status" value="1"/>
</dbReference>
<dbReference type="RefSeq" id="WP_327095164.1">
    <property type="nucleotide sequence ID" value="NZ_CP109149.1"/>
</dbReference>
<organism evidence="3 4">
    <name type="scientific">Nocardia vinacea</name>
    <dbReference type="NCBI Taxonomy" id="96468"/>
    <lineage>
        <taxon>Bacteria</taxon>
        <taxon>Bacillati</taxon>
        <taxon>Actinomycetota</taxon>
        <taxon>Actinomycetes</taxon>
        <taxon>Mycobacteriales</taxon>
        <taxon>Nocardiaceae</taxon>
        <taxon>Nocardia</taxon>
    </lineage>
</organism>
<dbReference type="SUPFAM" id="SSF51735">
    <property type="entry name" value="NAD(P)-binding Rossmann-fold domains"/>
    <property type="match status" value="1"/>
</dbReference>
<dbReference type="CDD" id="cd05233">
    <property type="entry name" value="SDR_c"/>
    <property type="match status" value="1"/>
</dbReference>
<dbReference type="PROSITE" id="PS00061">
    <property type="entry name" value="ADH_SHORT"/>
    <property type="match status" value="1"/>
</dbReference>
<dbReference type="EMBL" id="CP109441">
    <property type="protein sequence ID" value="WUV50483.1"/>
    <property type="molecule type" value="Genomic_DNA"/>
</dbReference>
<gene>
    <name evidence="3" type="ORF">OG563_21165</name>
</gene>
<dbReference type="Proteomes" id="UP001432062">
    <property type="component" value="Chromosome"/>
</dbReference>
<name>A0ABZ1Z4R6_9NOCA</name>
<keyword evidence="4" id="KW-1185">Reference proteome</keyword>
<reference evidence="3" key="1">
    <citation type="submission" date="2022-10" db="EMBL/GenBank/DDBJ databases">
        <title>The complete genomes of actinobacterial strains from the NBC collection.</title>
        <authorList>
            <person name="Joergensen T.S."/>
            <person name="Alvarez Arevalo M."/>
            <person name="Sterndorff E.B."/>
            <person name="Faurdal D."/>
            <person name="Vuksanovic O."/>
            <person name="Mourched A.-S."/>
            <person name="Charusanti P."/>
            <person name="Shaw S."/>
            <person name="Blin K."/>
            <person name="Weber T."/>
        </authorList>
    </citation>
    <scope>NUCLEOTIDE SEQUENCE</scope>
    <source>
        <strain evidence="3">NBC_01482</strain>
    </source>
</reference>
<dbReference type="PANTHER" id="PTHR42760">
    <property type="entry name" value="SHORT-CHAIN DEHYDROGENASES/REDUCTASES FAMILY MEMBER"/>
    <property type="match status" value="1"/>
</dbReference>
<dbReference type="PRINTS" id="PR00080">
    <property type="entry name" value="SDRFAMILY"/>
</dbReference>
<evidence type="ECO:0000256" key="1">
    <source>
        <dbReference type="ARBA" id="ARBA00006484"/>
    </source>
</evidence>
<dbReference type="InterPro" id="IPR020904">
    <property type="entry name" value="Sc_DH/Rdtase_CS"/>
</dbReference>
<evidence type="ECO:0000313" key="3">
    <source>
        <dbReference type="EMBL" id="WUV50483.1"/>
    </source>
</evidence>
<accession>A0ABZ1Z4R6</accession>
<proteinExistence type="inferred from homology"/>
<sequence>MNRFTQRRVLVTGAGSGIGRAIVLRLLEEGAEVIGVSRSGDGLAKTAQLAMDRGSGDRLTVASFDIADEAAVEQTVPGLIAVGLDVLVNAAGIVRMSHTHETTTELWNTVLGTNLTGTFLVTRTALPALLESGRGVVVNISSNAASYAAPYRAAYAASKGGLEAFTRVLALEYSKRNLRAVCVSPGGIETAMTYSLLDVPPDIDPSLMSKMAPAIGPLLGSPEMVAGVVAMVASEDGEFITGTTIHVDGGAHV</sequence>
<dbReference type="PRINTS" id="PR00081">
    <property type="entry name" value="GDHRDH"/>
</dbReference>
<dbReference type="Gene3D" id="3.40.50.720">
    <property type="entry name" value="NAD(P)-binding Rossmann-like Domain"/>
    <property type="match status" value="1"/>
</dbReference>
<evidence type="ECO:0000313" key="4">
    <source>
        <dbReference type="Proteomes" id="UP001432062"/>
    </source>
</evidence>